<evidence type="ECO:0000313" key="2">
    <source>
        <dbReference type="EMBL" id="MCP2167120.1"/>
    </source>
</evidence>
<proteinExistence type="predicted"/>
<feature type="region of interest" description="Disordered" evidence="1">
    <location>
        <begin position="17"/>
        <end position="58"/>
    </location>
</feature>
<name>A0AAE3KHA8_9PSEU</name>
<organism evidence="2 3">
    <name type="scientific">Goodfellowiella coeruleoviolacea</name>
    <dbReference type="NCBI Taxonomy" id="334858"/>
    <lineage>
        <taxon>Bacteria</taxon>
        <taxon>Bacillati</taxon>
        <taxon>Actinomycetota</taxon>
        <taxon>Actinomycetes</taxon>
        <taxon>Pseudonocardiales</taxon>
        <taxon>Pseudonocardiaceae</taxon>
        <taxon>Goodfellowiella</taxon>
    </lineage>
</organism>
<evidence type="ECO:0000313" key="3">
    <source>
        <dbReference type="Proteomes" id="UP001206128"/>
    </source>
</evidence>
<evidence type="ECO:0000256" key="1">
    <source>
        <dbReference type="SAM" id="MobiDB-lite"/>
    </source>
</evidence>
<dbReference type="EMBL" id="JAMTCK010000009">
    <property type="protein sequence ID" value="MCP2167120.1"/>
    <property type="molecule type" value="Genomic_DNA"/>
</dbReference>
<keyword evidence="3" id="KW-1185">Reference proteome</keyword>
<sequence length="58" mass="6289">MLIVYGAALLTCGVRRGTSFPSRRGKGRREARPMPTTPTPRPASALVRRADQSLTSGY</sequence>
<accession>A0AAE3KHA8</accession>
<dbReference type="AlphaFoldDB" id="A0AAE3KHA8"/>
<dbReference type="Proteomes" id="UP001206128">
    <property type="component" value="Unassembled WGS sequence"/>
</dbReference>
<comment type="caution">
    <text evidence="2">The sequence shown here is derived from an EMBL/GenBank/DDBJ whole genome shotgun (WGS) entry which is preliminary data.</text>
</comment>
<reference evidence="2" key="1">
    <citation type="submission" date="2022-06" db="EMBL/GenBank/DDBJ databases">
        <title>Genomic Encyclopedia of Archaeal and Bacterial Type Strains, Phase II (KMG-II): from individual species to whole genera.</title>
        <authorList>
            <person name="Goeker M."/>
        </authorList>
    </citation>
    <scope>NUCLEOTIDE SEQUENCE</scope>
    <source>
        <strain evidence="2">DSM 43935</strain>
    </source>
</reference>
<gene>
    <name evidence="2" type="ORF">LX83_003993</name>
</gene>
<protein>
    <submittedName>
        <fullName evidence="2">Uncharacterized protein</fullName>
    </submittedName>
</protein>
<dbReference type="RefSeq" id="WP_253773691.1">
    <property type="nucleotide sequence ID" value="NZ_JAMTCK010000009.1"/>
</dbReference>